<comment type="caution">
    <text evidence="1">The sequence shown here is derived from an EMBL/GenBank/DDBJ whole genome shotgun (WGS) entry which is preliminary data.</text>
</comment>
<reference evidence="1" key="1">
    <citation type="journal article" date="2014" name="Front. Microbiol.">
        <title>High frequency of phylogenetically diverse reductive dehalogenase-homologous genes in deep subseafloor sedimentary metagenomes.</title>
        <authorList>
            <person name="Kawai M."/>
            <person name="Futagami T."/>
            <person name="Toyoda A."/>
            <person name="Takaki Y."/>
            <person name="Nishi S."/>
            <person name="Hori S."/>
            <person name="Arai W."/>
            <person name="Tsubouchi T."/>
            <person name="Morono Y."/>
            <person name="Uchiyama I."/>
            <person name="Ito T."/>
            <person name="Fujiyama A."/>
            <person name="Inagaki F."/>
            <person name="Takami H."/>
        </authorList>
    </citation>
    <scope>NUCLEOTIDE SEQUENCE</scope>
    <source>
        <strain evidence="1">Expedition CK06-06</strain>
    </source>
</reference>
<gene>
    <name evidence="1" type="ORF">S01H1_40244</name>
</gene>
<dbReference type="EMBL" id="BARS01025468">
    <property type="protein sequence ID" value="GAG04485.1"/>
    <property type="molecule type" value="Genomic_DNA"/>
</dbReference>
<dbReference type="AlphaFoldDB" id="X0UG12"/>
<protein>
    <submittedName>
        <fullName evidence="1">Uncharacterized protein</fullName>
    </submittedName>
</protein>
<name>X0UG12_9ZZZZ</name>
<evidence type="ECO:0000313" key="1">
    <source>
        <dbReference type="EMBL" id="GAG04485.1"/>
    </source>
</evidence>
<feature type="non-terminal residue" evidence="1">
    <location>
        <position position="1"/>
    </location>
</feature>
<proteinExistence type="predicted"/>
<organism evidence="1">
    <name type="scientific">marine sediment metagenome</name>
    <dbReference type="NCBI Taxonomy" id="412755"/>
    <lineage>
        <taxon>unclassified sequences</taxon>
        <taxon>metagenomes</taxon>
        <taxon>ecological metagenomes</taxon>
    </lineage>
</organism>
<accession>X0UG12</accession>
<sequence>ERVTRTLCEEYHDGGYTRIYLTYSGDVSPSRVVEFYKQRMAEYGWELTAWDGSEDSASLDFTMVIGAATFSCHIDVVGGESIDILYEAWEPGVDLPDVPRFYWRPVAMTAYSQTTDVTGTHTNISYEGDMWPDPVRDFYQRLMWDYDWENIGEEYKEGEFAWFIFRRHDEEGRRRICLIWAERGIIEIEHRVFEPSVPEDFVEAVISLWREEIEMRKWAMWGPPEEPEEPQPPE</sequence>